<sequence length="472" mass="50873">MTAPTVPVIVHRADEYHSAGEVFGQMSTDSVTTHSSLLNVLTTYIGMAGSDSIGQQWSGSYNESAQLAISASSKMTTSCGQIRDLLIVGSHNHEVAEISAHQRNLPVPPAPQLLPDPCLPQTAPNASGDGIPEPFGWSIIKDAVGYAWPNGHQDQLNSAKTAWQTAAADYRTIAGQVPQAVSLLNNQQSPEIEIAVHTSQDRQNDFNTLADVCDALGNACGDYAHYLDEAHHKILDELKEFVIETAAAEGVFAILAPVTGSLSEWVGNTAMAGRVAMKGRRIATIIGELSTRVAKIVTDAIKPLVGKIKPVFEKVRNWVDAAKIKLTPLDRGGALLSNGRLFSRMGSRTNREVLESGNHLPMTRETVEEYARRAGVDLTGVRFDIASSADDIRYYDSVGASASTSGDHIALAPSAFADEESLMRNLVHERVHIDQYAQGKVTNNLVTNALEDEAYAADEKFWSNYLSGKAGH</sequence>
<feature type="domain" description="eCIS core" evidence="1">
    <location>
        <begin position="361"/>
        <end position="439"/>
    </location>
</feature>
<dbReference type="RefSeq" id="WP_104375169.1">
    <property type="nucleotide sequence ID" value="NZ_PSZC01000017.1"/>
</dbReference>
<evidence type="ECO:0000313" key="4">
    <source>
        <dbReference type="Proteomes" id="UP000239874"/>
    </source>
</evidence>
<reference evidence="3 4" key="1">
    <citation type="submission" date="2018-02" db="EMBL/GenBank/DDBJ databases">
        <title>8 Nocardia nova and 1 Nocardia cyriacigeorgica strain used for evolution to TMP-SMX.</title>
        <authorList>
            <person name="Mehta H."/>
            <person name="Weng J."/>
            <person name="Shamoo Y."/>
        </authorList>
    </citation>
    <scope>NUCLEOTIDE SEQUENCE [LARGE SCALE GENOMIC DNA]</scope>
    <source>
        <strain evidence="3 4">MDA3139</strain>
    </source>
</reference>
<name>A0A2S6ALA8_9NOCA</name>
<gene>
    <name evidence="3" type="ORF">C5E45_23055</name>
</gene>
<dbReference type="OrthoDB" id="4504727at2"/>
<dbReference type="EMBL" id="PSZC01000017">
    <property type="protein sequence ID" value="PPJ36021.1"/>
    <property type="molecule type" value="Genomic_DNA"/>
</dbReference>
<evidence type="ECO:0000313" key="3">
    <source>
        <dbReference type="EMBL" id="PPJ36021.1"/>
    </source>
</evidence>
<evidence type="ECO:0000259" key="2">
    <source>
        <dbReference type="Pfam" id="PF25547"/>
    </source>
</evidence>
<protein>
    <submittedName>
        <fullName evidence="3">Uncharacterized protein</fullName>
    </submittedName>
</protein>
<evidence type="ECO:0000259" key="1">
    <source>
        <dbReference type="Pfam" id="PF13699"/>
    </source>
</evidence>
<organism evidence="3 4">
    <name type="scientific">Nocardia nova</name>
    <dbReference type="NCBI Taxonomy" id="37330"/>
    <lineage>
        <taxon>Bacteria</taxon>
        <taxon>Bacillati</taxon>
        <taxon>Actinomycetota</taxon>
        <taxon>Actinomycetes</taxon>
        <taxon>Mycobacteriales</taxon>
        <taxon>Nocardiaceae</taxon>
        <taxon>Nocardia</taxon>
    </lineage>
</organism>
<feature type="domain" description="Outer membrane channel protein CpnT-like N-terminal" evidence="2">
    <location>
        <begin position="131"/>
        <end position="258"/>
    </location>
</feature>
<dbReference type="AlphaFoldDB" id="A0A2S6ALA8"/>
<accession>A0A2S6ALA8</accession>
<dbReference type="InterPro" id="IPR025295">
    <property type="entry name" value="eCIS_core_dom"/>
</dbReference>
<comment type="caution">
    <text evidence="3">The sequence shown here is derived from an EMBL/GenBank/DDBJ whole genome shotgun (WGS) entry which is preliminary data.</text>
</comment>
<dbReference type="Pfam" id="PF25547">
    <property type="entry name" value="WXG100_2"/>
    <property type="match status" value="1"/>
</dbReference>
<proteinExistence type="predicted"/>
<dbReference type="Pfam" id="PF13699">
    <property type="entry name" value="eCIS_core"/>
    <property type="match status" value="1"/>
</dbReference>
<dbReference type="InterPro" id="IPR057746">
    <property type="entry name" value="CpnT-like_N"/>
</dbReference>
<dbReference type="Proteomes" id="UP000239874">
    <property type="component" value="Unassembled WGS sequence"/>
</dbReference>